<organism evidence="3 4">
    <name type="scientific">Brevundimonas lenta</name>
    <dbReference type="NCBI Taxonomy" id="424796"/>
    <lineage>
        <taxon>Bacteria</taxon>
        <taxon>Pseudomonadati</taxon>
        <taxon>Pseudomonadota</taxon>
        <taxon>Alphaproteobacteria</taxon>
        <taxon>Caulobacterales</taxon>
        <taxon>Caulobacteraceae</taxon>
        <taxon>Brevundimonas</taxon>
    </lineage>
</organism>
<feature type="region of interest" description="Disordered" evidence="1">
    <location>
        <begin position="17"/>
        <end position="69"/>
    </location>
</feature>
<dbReference type="EMBL" id="JACIDM010000001">
    <property type="protein sequence ID" value="MBB4081714.1"/>
    <property type="molecule type" value="Genomic_DNA"/>
</dbReference>
<name>A0A7W6JAU1_9CAUL</name>
<dbReference type="InterPro" id="IPR032609">
    <property type="entry name" value="DUF4893"/>
</dbReference>
<evidence type="ECO:0000313" key="4">
    <source>
        <dbReference type="Proteomes" id="UP000529946"/>
    </source>
</evidence>
<dbReference type="Proteomes" id="UP000529946">
    <property type="component" value="Unassembled WGS sequence"/>
</dbReference>
<evidence type="ECO:0000313" key="3">
    <source>
        <dbReference type="EMBL" id="MBB4081714.1"/>
    </source>
</evidence>
<keyword evidence="2" id="KW-0732">Signal</keyword>
<comment type="caution">
    <text evidence="3">The sequence shown here is derived from an EMBL/GenBank/DDBJ whole genome shotgun (WGS) entry which is preliminary data.</text>
</comment>
<dbReference type="PROSITE" id="PS51257">
    <property type="entry name" value="PROKAR_LIPOPROTEIN"/>
    <property type="match status" value="1"/>
</dbReference>
<feature type="signal peptide" evidence="2">
    <location>
        <begin position="1"/>
        <end position="18"/>
    </location>
</feature>
<evidence type="ECO:0000256" key="1">
    <source>
        <dbReference type="SAM" id="MobiDB-lite"/>
    </source>
</evidence>
<evidence type="ECO:0008006" key="5">
    <source>
        <dbReference type="Google" id="ProtNLM"/>
    </source>
</evidence>
<feature type="chain" id="PRO_5031199207" description="DUF4893 domain-containing protein" evidence="2">
    <location>
        <begin position="19"/>
        <end position="243"/>
    </location>
</feature>
<dbReference type="RefSeq" id="WP_183202660.1">
    <property type="nucleotide sequence ID" value="NZ_BAAAER010000002.1"/>
</dbReference>
<gene>
    <name evidence="3" type="ORF">GGR12_000553</name>
</gene>
<keyword evidence="4" id="KW-1185">Reference proteome</keyword>
<evidence type="ECO:0000256" key="2">
    <source>
        <dbReference type="SAM" id="SignalP"/>
    </source>
</evidence>
<feature type="compositionally biased region" description="Low complexity" evidence="1">
    <location>
        <begin position="33"/>
        <end position="47"/>
    </location>
</feature>
<dbReference type="Pfam" id="PF16233">
    <property type="entry name" value="DUF4893"/>
    <property type="match status" value="1"/>
</dbReference>
<reference evidence="3 4" key="1">
    <citation type="submission" date="2020-08" db="EMBL/GenBank/DDBJ databases">
        <title>Genomic Encyclopedia of Type Strains, Phase IV (KMG-IV): sequencing the most valuable type-strain genomes for metagenomic binning, comparative biology and taxonomic classification.</title>
        <authorList>
            <person name="Goeker M."/>
        </authorList>
    </citation>
    <scope>NUCLEOTIDE SEQUENCE [LARGE SCALE GENOMIC DNA]</scope>
    <source>
        <strain evidence="3 4">DSM 23960</strain>
    </source>
</reference>
<protein>
    <recommendedName>
        <fullName evidence="5">DUF4893 domain-containing protein</fullName>
    </recommendedName>
</protein>
<accession>A0A7W6JAU1</accession>
<proteinExistence type="predicted"/>
<dbReference type="AlphaFoldDB" id="A0A7W6JAU1"/>
<sequence length="243" mass="25705">MRTLTAVAALAALLSACGAPTPSPEESGGAVDPTTTTPTPEAAGTPPSGMPTPTAPPAAGEQGGSSDWRTVANADDASRLGRLDQAWRLGRAEAEDKGFAEKVEALGPLVDPNAGQAGRLQPAPGTYRCRSIKLGSHDNAGLAYVEYPWFRCTIELTPGGDLILTKTTGSQRTRGLLYPDTDRRLVFIGAQALGADETSYPAYGAQPVRDQVGVFERIGPERWRLAIPWPKVESKLEILELVK</sequence>